<dbReference type="EMBL" id="AEGP01000040">
    <property type="protein sequence ID" value="EGG42058.1"/>
    <property type="molecule type" value="Genomic_DNA"/>
</dbReference>
<dbReference type="InterPro" id="IPR024983">
    <property type="entry name" value="CHAT_dom"/>
</dbReference>
<feature type="domain" description="CHAT" evidence="1">
    <location>
        <begin position="109"/>
        <end position="273"/>
    </location>
</feature>
<protein>
    <recommendedName>
        <fullName evidence="1">CHAT domain-containing protein</fullName>
    </recommendedName>
</protein>
<comment type="caution">
    <text evidence="2">The sequence shown here is derived from an EMBL/GenBank/DDBJ whole genome shotgun (WGS) entry which is preliminary data.</text>
</comment>
<organism evidence="2">
    <name type="scientific">Candidatus Nitrosarchaeum limnium SFB1</name>
    <dbReference type="NCBI Taxonomy" id="886738"/>
    <lineage>
        <taxon>Archaea</taxon>
        <taxon>Nitrososphaerota</taxon>
        <taxon>Nitrososphaeria</taxon>
        <taxon>Nitrosopumilales</taxon>
        <taxon>Nitrosopumilaceae</taxon>
        <taxon>Nitrosarchaeum</taxon>
    </lineage>
</organism>
<dbReference type="HOGENOM" id="CLU_926231_0_0_2"/>
<dbReference type="Gene3D" id="3.40.50.1460">
    <property type="match status" value="1"/>
</dbReference>
<gene>
    <name evidence="2" type="ORF">Nlim_1073</name>
</gene>
<dbReference type="AlphaFoldDB" id="F3KKP9"/>
<proteinExistence type="predicted"/>
<accession>F3KKP9</accession>
<dbReference type="Proteomes" id="UP000004348">
    <property type="component" value="Chromosome"/>
</dbReference>
<evidence type="ECO:0000313" key="2">
    <source>
        <dbReference type="EMBL" id="EGG42058.1"/>
    </source>
</evidence>
<dbReference type="STRING" id="886738.Nlim_1073"/>
<reference evidence="2" key="1">
    <citation type="journal article" date="2011" name="PLoS ONE">
        <title>Genome of a low-salinity ammonia-oxidizing archaeon determined by single-cell and metagenomic analysis.</title>
        <authorList>
            <person name="Blainey P.C."/>
            <person name="Mosier A.C."/>
            <person name="Potanina A."/>
            <person name="Francis C.A."/>
            <person name="Quake S.R."/>
        </authorList>
    </citation>
    <scope>NUCLEOTIDE SEQUENCE [LARGE SCALE GENOMIC DNA]</scope>
    <source>
        <strain evidence="2">SFB1</strain>
    </source>
</reference>
<sequence length="300" mass="33746">MSILPMTLKSHCQELELIFIIEYFQIVSKNFTGNTKEKITSIQVISDEPCIPWEIIKPTREIDGVSESAGYFCEEHKMTRWLTGVDIVNKPTIKSIKIVRPNDTNLKKSKDEEDFLKKFWDNEMKSPGNFSKDSTLEQVTASLEKSDFDILHFTTHGAHNQQLASLSEIVLEKGKVLTPTDITRPEVRLQKSNPLVILNACQTGNLGYVLTGIGGWSQSFLSKKASGFIGTLWSVSDESALNFTESLYENLKNKKSLDESVRKARLDVKNKAQSTGDPSWLAYSLYAQPNAKFELEGVSN</sequence>
<name>F3KKP9_9ARCH</name>
<dbReference type="Pfam" id="PF12770">
    <property type="entry name" value="CHAT"/>
    <property type="match status" value="1"/>
</dbReference>
<evidence type="ECO:0000259" key="1">
    <source>
        <dbReference type="Pfam" id="PF12770"/>
    </source>
</evidence>